<keyword evidence="15" id="KW-1185">Reference proteome</keyword>
<accession>A0ABS1F0D5</accession>
<evidence type="ECO:0000256" key="3">
    <source>
        <dbReference type="ARBA" id="ARBA00005087"/>
    </source>
</evidence>
<keyword evidence="8 12" id="KW-0554">One-carbon metabolism</keyword>
<comment type="function">
    <text evidence="1 12">Catalyzes the hydrolysis of methenyl-H(4)MPT(+) to 5-formyl-H(4)MPT.</text>
</comment>
<dbReference type="Pfam" id="PF02289">
    <property type="entry name" value="MCH"/>
    <property type="match status" value="1"/>
</dbReference>
<dbReference type="Proteomes" id="UP000652760">
    <property type="component" value="Unassembled WGS sequence"/>
</dbReference>
<dbReference type="InterPro" id="IPR003209">
    <property type="entry name" value="METHMP_CycHdrlase"/>
</dbReference>
<evidence type="ECO:0000256" key="2">
    <source>
        <dbReference type="ARBA" id="ARBA00004496"/>
    </source>
</evidence>
<evidence type="ECO:0000256" key="8">
    <source>
        <dbReference type="ARBA" id="ARBA00022563"/>
    </source>
</evidence>
<dbReference type="CDD" id="cd00545">
    <property type="entry name" value="MCH"/>
    <property type="match status" value="1"/>
</dbReference>
<dbReference type="SUPFAM" id="SSF56199">
    <property type="entry name" value="Methenyltetrahydromethanopterin cyclohydrolase"/>
    <property type="match status" value="1"/>
</dbReference>
<comment type="caution">
    <text evidence="14">The sequence shown here is derived from an EMBL/GenBank/DDBJ whole genome shotgun (WGS) entry which is preliminary data.</text>
</comment>
<keyword evidence="7 12" id="KW-0963">Cytoplasm</keyword>
<comment type="subcellular location">
    <subcellularLocation>
        <location evidence="2 12">Cytoplasm</location>
    </subcellularLocation>
</comment>
<reference evidence="15" key="1">
    <citation type="submission" date="2021-01" db="EMBL/GenBank/DDBJ databases">
        <title>Genome public.</title>
        <authorList>
            <person name="Liu C."/>
            <person name="Sun Q."/>
        </authorList>
    </citation>
    <scope>NUCLEOTIDE SEQUENCE [LARGE SCALE GENOMIC DNA]</scope>
    <source>
        <strain evidence="15">YIM B02556</strain>
    </source>
</reference>
<comment type="catalytic activity">
    <reaction evidence="11 12">
        <text>5,10-methenyl-5,6,7,8-tetrahydromethanopterin + H2O = N(5)-formyl-5,6,7,8-tetrahydromethanopterin + H(+)</text>
        <dbReference type="Rhea" id="RHEA:19053"/>
        <dbReference type="ChEBI" id="CHEBI:15377"/>
        <dbReference type="ChEBI" id="CHEBI:15378"/>
        <dbReference type="ChEBI" id="CHEBI:58018"/>
        <dbReference type="ChEBI" id="CHEBI:58337"/>
        <dbReference type="EC" id="3.5.4.27"/>
    </reaction>
</comment>
<comment type="pathway">
    <text evidence="3 12">One-carbon metabolism; formaldehyde degradation; formate from formaldehyde (H(4)MPT route): step 3/5.</text>
</comment>
<dbReference type="EC" id="3.5.4.27" evidence="5 12"/>
<proteinExistence type="inferred from homology"/>
<evidence type="ECO:0000256" key="13">
    <source>
        <dbReference type="SAM" id="SignalP"/>
    </source>
</evidence>
<keyword evidence="9 12" id="KW-0378">Hydrolase</keyword>
<feature type="chain" id="PRO_5046975682" description="Methenyltetrahydromethanopterin cyclohydrolase" evidence="13">
    <location>
        <begin position="23"/>
        <end position="329"/>
    </location>
</feature>
<name>A0ABS1F0D5_9PROT</name>
<evidence type="ECO:0000256" key="5">
    <source>
        <dbReference type="ARBA" id="ARBA00012765"/>
    </source>
</evidence>
<evidence type="ECO:0000313" key="15">
    <source>
        <dbReference type="Proteomes" id="UP000652760"/>
    </source>
</evidence>
<evidence type="ECO:0000256" key="4">
    <source>
        <dbReference type="ARBA" id="ARBA00006902"/>
    </source>
</evidence>
<evidence type="ECO:0000256" key="11">
    <source>
        <dbReference type="ARBA" id="ARBA00048684"/>
    </source>
</evidence>
<dbReference type="Gene3D" id="3.10.340.11">
    <property type="entry name" value="Methenyltetrahydromethanopterin Cyclohydrolase, Chain A, domain 1"/>
    <property type="match status" value="1"/>
</dbReference>
<dbReference type="GO" id="GO:0018759">
    <property type="term" value="F:methenyltetrahydromethanopterin cyclohydrolase activity"/>
    <property type="evidence" value="ECO:0007669"/>
    <property type="project" value="UniProtKB-EC"/>
</dbReference>
<evidence type="ECO:0000256" key="12">
    <source>
        <dbReference type="HAMAP-Rule" id="MF_00486"/>
    </source>
</evidence>
<protein>
    <recommendedName>
        <fullName evidence="6 12">Methenyltetrahydromethanopterin cyclohydrolase</fullName>
        <ecNumber evidence="5 12">3.5.4.27</ecNumber>
    </recommendedName>
    <alternativeName>
        <fullName evidence="10 12">Methenyl-H4MPT cyclohydrolase</fullName>
    </alternativeName>
</protein>
<organism evidence="14 15">
    <name type="scientific">Azospirillum endophyticum</name>
    <dbReference type="NCBI Taxonomy" id="2800326"/>
    <lineage>
        <taxon>Bacteria</taxon>
        <taxon>Pseudomonadati</taxon>
        <taxon>Pseudomonadota</taxon>
        <taxon>Alphaproteobacteria</taxon>
        <taxon>Rhodospirillales</taxon>
        <taxon>Azospirillaceae</taxon>
        <taxon>Azospirillum</taxon>
    </lineage>
</organism>
<evidence type="ECO:0000256" key="9">
    <source>
        <dbReference type="ARBA" id="ARBA00022801"/>
    </source>
</evidence>
<keyword evidence="13" id="KW-0732">Signal</keyword>
<evidence type="ECO:0000313" key="14">
    <source>
        <dbReference type="EMBL" id="MBK1836807.1"/>
    </source>
</evidence>
<evidence type="ECO:0000256" key="1">
    <source>
        <dbReference type="ARBA" id="ARBA00004058"/>
    </source>
</evidence>
<evidence type="ECO:0000256" key="7">
    <source>
        <dbReference type="ARBA" id="ARBA00022490"/>
    </source>
</evidence>
<gene>
    <name evidence="12" type="primary">mch</name>
    <name evidence="14" type="ORF">JHL17_05220</name>
</gene>
<dbReference type="NCBIfam" id="TIGR03120">
    <property type="entry name" value="one_C_mch"/>
    <property type="match status" value="1"/>
</dbReference>
<feature type="signal peptide" evidence="13">
    <location>
        <begin position="1"/>
        <end position="22"/>
    </location>
</feature>
<dbReference type="EMBL" id="JAENHM010000018">
    <property type="protein sequence ID" value="MBK1836807.1"/>
    <property type="molecule type" value="Genomic_DNA"/>
</dbReference>
<sequence>MRQRPSLSALAGPLAAALVADAVPLRLGIDVLAGATIVDGGIARPGGLEAGCRIAELCMGGLGRVTLQAGIQPDLWPFQVVVHSTDPVLACLGSQYAGWSLSHKEEGGSFFALGSGPGRAMAGKETLFDELGYADSGGHAVLVLESDAVPPAPLVERIAADCGVGTDRLTLVLTPTASLAGTVQIVARVLEVAMHKVHALGFPLDHVVDGIGAAPLPPPGKGFVEAMGRTNDAILFGGTVQLFVTGPEDAAADLAQRLPSTESRDYGRPFAEVFAAVNKDFYAIDPLLFAPARVVVTALDSGRSFHGGRLAPDMLDRSFGGTGRAGPGK</sequence>
<comment type="similarity">
    <text evidence="4 12">Belongs to the MCH family.</text>
</comment>
<dbReference type="HAMAP" id="MF_00486">
    <property type="entry name" value="McH"/>
    <property type="match status" value="1"/>
</dbReference>
<dbReference type="Gene3D" id="3.30.1030.10">
    <property type="entry name" value="Methenyltetrahydromethanopterin Cyclohydrolase, Chain A, domain 2"/>
    <property type="match status" value="1"/>
</dbReference>
<evidence type="ECO:0000256" key="6">
    <source>
        <dbReference type="ARBA" id="ARBA00020597"/>
    </source>
</evidence>
<evidence type="ECO:0000256" key="10">
    <source>
        <dbReference type="ARBA" id="ARBA00030468"/>
    </source>
</evidence>